<dbReference type="PANTHER" id="PTHR43880">
    <property type="entry name" value="ALCOHOL DEHYDROGENASE"/>
    <property type="match status" value="1"/>
</dbReference>
<dbReference type="Proteomes" id="UP000289340">
    <property type="component" value="Chromosome 3"/>
</dbReference>
<dbReference type="PANTHER" id="PTHR43880:SF56">
    <property type="entry name" value="ALCOHOL DEHYDROGENASE-LIKE 4"/>
    <property type="match status" value="1"/>
</dbReference>
<reference evidence="4 5" key="1">
    <citation type="submission" date="2018-09" db="EMBL/GenBank/DDBJ databases">
        <title>A high-quality reference genome of wild soybean provides a powerful tool to mine soybean genomes.</title>
        <authorList>
            <person name="Xie M."/>
            <person name="Chung C.Y.L."/>
            <person name="Li M.-W."/>
            <person name="Wong F.-L."/>
            <person name="Chan T.-F."/>
            <person name="Lam H.-M."/>
        </authorList>
    </citation>
    <scope>NUCLEOTIDE SEQUENCE [LARGE SCALE GENOMIC DNA]</scope>
    <source>
        <strain evidence="5">cv. W05</strain>
        <tissue evidence="4">Hypocotyl of etiolated seedlings</tissue>
    </source>
</reference>
<evidence type="ECO:0000256" key="1">
    <source>
        <dbReference type="ARBA" id="ARBA00011738"/>
    </source>
</evidence>
<evidence type="ECO:0000256" key="3">
    <source>
        <dbReference type="ARBA" id="ARBA00022833"/>
    </source>
</evidence>
<keyword evidence="3" id="KW-0862">Zinc</keyword>
<gene>
    <name evidence="4" type="ORF">D0Y65_006225</name>
</gene>
<keyword evidence="2" id="KW-0479">Metal-binding</keyword>
<comment type="subunit">
    <text evidence="1">Homodimer.</text>
</comment>
<dbReference type="Gene3D" id="3.90.180.10">
    <property type="entry name" value="Medium-chain alcohol dehydrogenases, catalytic domain"/>
    <property type="match status" value="1"/>
</dbReference>
<comment type="caution">
    <text evidence="4">The sequence shown here is derived from an EMBL/GenBank/DDBJ whole genome shotgun (WGS) entry which is preliminary data.</text>
</comment>
<accession>A0A445L898</accession>
<proteinExistence type="predicted"/>
<keyword evidence="5" id="KW-1185">Reference proteome</keyword>
<dbReference type="GO" id="GO:0051903">
    <property type="term" value="F:S-(hydroxymethyl)glutathione dehydrogenase [NAD(P)+] activity"/>
    <property type="evidence" value="ECO:0007669"/>
    <property type="project" value="TreeGrafter"/>
</dbReference>
<dbReference type="InterPro" id="IPR011032">
    <property type="entry name" value="GroES-like_sf"/>
</dbReference>
<evidence type="ECO:0000313" key="4">
    <source>
        <dbReference type="EMBL" id="RZC19319.1"/>
    </source>
</evidence>
<dbReference type="AlphaFoldDB" id="A0A445L898"/>
<protein>
    <submittedName>
        <fullName evidence="4">Alcohol dehydrogenase-like 4</fullName>
    </submittedName>
</protein>
<dbReference type="GO" id="GO:0046294">
    <property type="term" value="P:formaldehyde catabolic process"/>
    <property type="evidence" value="ECO:0007669"/>
    <property type="project" value="TreeGrafter"/>
</dbReference>
<dbReference type="EMBL" id="QZWG01000003">
    <property type="protein sequence ID" value="RZC19319.1"/>
    <property type="molecule type" value="Genomic_DNA"/>
</dbReference>
<name>A0A445L898_GLYSO</name>
<evidence type="ECO:0000313" key="5">
    <source>
        <dbReference type="Proteomes" id="UP000289340"/>
    </source>
</evidence>
<dbReference type="GO" id="GO:0008270">
    <property type="term" value="F:zinc ion binding"/>
    <property type="evidence" value="ECO:0007669"/>
    <property type="project" value="TreeGrafter"/>
</dbReference>
<dbReference type="SUPFAM" id="SSF50129">
    <property type="entry name" value="GroES-like"/>
    <property type="match status" value="1"/>
</dbReference>
<organism evidence="4 5">
    <name type="scientific">Glycine soja</name>
    <name type="common">Wild soybean</name>
    <dbReference type="NCBI Taxonomy" id="3848"/>
    <lineage>
        <taxon>Eukaryota</taxon>
        <taxon>Viridiplantae</taxon>
        <taxon>Streptophyta</taxon>
        <taxon>Embryophyta</taxon>
        <taxon>Tracheophyta</taxon>
        <taxon>Spermatophyta</taxon>
        <taxon>Magnoliopsida</taxon>
        <taxon>eudicotyledons</taxon>
        <taxon>Gunneridae</taxon>
        <taxon>Pentapetalae</taxon>
        <taxon>rosids</taxon>
        <taxon>fabids</taxon>
        <taxon>Fabales</taxon>
        <taxon>Fabaceae</taxon>
        <taxon>Papilionoideae</taxon>
        <taxon>50 kb inversion clade</taxon>
        <taxon>NPAAA clade</taxon>
        <taxon>indigoferoid/millettioid clade</taxon>
        <taxon>Phaseoleae</taxon>
        <taxon>Glycine</taxon>
        <taxon>Glycine subgen. Soja</taxon>
    </lineage>
</organism>
<sequence>MAGRVVVANGNLNPNNTRGKTITCKAAVAYGPGEPFVVERVLVHPPQKMEVRIKILFTTICHTDLTAWQGQGHQRVRFDALILGFSAMKLPGRTQKLILTLTMTDYNINDLEPLYIRRIENL</sequence>
<dbReference type="GO" id="GO:0005829">
    <property type="term" value="C:cytosol"/>
    <property type="evidence" value="ECO:0007669"/>
    <property type="project" value="TreeGrafter"/>
</dbReference>
<evidence type="ECO:0000256" key="2">
    <source>
        <dbReference type="ARBA" id="ARBA00022723"/>
    </source>
</evidence>